<name>A0A2W5RTS4_ACIJO</name>
<protein>
    <submittedName>
        <fullName evidence="2">Uncharacterized protein</fullName>
    </submittedName>
</protein>
<sequence length="198" mass="23491">MRSALDWSQQEIIIPFQQLCSWSKHHFGWTLFISLIFNLLVFICFPSSWIPTQIQSKTFDEITVEISKGRISTLKFKQQHHLWIANCALMGEPVQTLCDQSSHRHQFTAKQVEVYYFEHIFWNLKNAKKEAFIHQITLADPRQQHLDMTDSSTAANFEQWKKHQLAPLYVLRTLISLNLWWLLIIVVLKIKAWIQLKQ</sequence>
<gene>
    <name evidence="2" type="ORF">DI542_08200</name>
</gene>
<feature type="transmembrane region" description="Helical" evidence="1">
    <location>
        <begin position="27"/>
        <end position="50"/>
    </location>
</feature>
<evidence type="ECO:0000256" key="1">
    <source>
        <dbReference type="SAM" id="Phobius"/>
    </source>
</evidence>
<keyword evidence="1" id="KW-0472">Membrane</keyword>
<reference evidence="2 3" key="1">
    <citation type="submission" date="2017-11" db="EMBL/GenBank/DDBJ databases">
        <title>Infants hospitalized years apart are colonized by the same room-sourced microbial strains.</title>
        <authorList>
            <person name="Brooks B."/>
            <person name="Olm M.R."/>
            <person name="Firek B.A."/>
            <person name="Baker R."/>
            <person name="Thomas B.C."/>
            <person name="Morowitz M.J."/>
            <person name="Banfield J.F."/>
        </authorList>
    </citation>
    <scope>NUCLEOTIDE SEQUENCE [LARGE SCALE GENOMIC DNA]</scope>
    <source>
        <strain evidence="2">S2_003_000_R3_20</strain>
    </source>
</reference>
<dbReference type="AlphaFoldDB" id="A0A2W5RTS4"/>
<evidence type="ECO:0000313" key="2">
    <source>
        <dbReference type="EMBL" id="PZQ90205.1"/>
    </source>
</evidence>
<evidence type="ECO:0000313" key="3">
    <source>
        <dbReference type="Proteomes" id="UP000249282"/>
    </source>
</evidence>
<comment type="caution">
    <text evidence="2">The sequence shown here is derived from an EMBL/GenBank/DDBJ whole genome shotgun (WGS) entry which is preliminary data.</text>
</comment>
<organism evidence="2 3">
    <name type="scientific">Acinetobacter johnsonii</name>
    <dbReference type="NCBI Taxonomy" id="40214"/>
    <lineage>
        <taxon>Bacteria</taxon>
        <taxon>Pseudomonadati</taxon>
        <taxon>Pseudomonadota</taxon>
        <taxon>Gammaproteobacteria</taxon>
        <taxon>Moraxellales</taxon>
        <taxon>Moraxellaceae</taxon>
        <taxon>Acinetobacter</taxon>
    </lineage>
</organism>
<feature type="transmembrane region" description="Helical" evidence="1">
    <location>
        <begin position="169"/>
        <end position="188"/>
    </location>
</feature>
<keyword evidence="1" id="KW-1133">Transmembrane helix</keyword>
<dbReference type="EMBL" id="QFQJ01000037">
    <property type="protein sequence ID" value="PZQ90205.1"/>
    <property type="molecule type" value="Genomic_DNA"/>
</dbReference>
<proteinExistence type="predicted"/>
<accession>A0A2W5RTS4</accession>
<dbReference type="Proteomes" id="UP000249282">
    <property type="component" value="Unassembled WGS sequence"/>
</dbReference>
<keyword evidence="1" id="KW-0812">Transmembrane</keyword>